<evidence type="ECO:0000256" key="3">
    <source>
        <dbReference type="ARBA" id="ARBA00022842"/>
    </source>
</evidence>
<dbReference type="InterPro" id="IPR029065">
    <property type="entry name" value="Enolase_C-like"/>
</dbReference>
<evidence type="ECO:0000259" key="4">
    <source>
        <dbReference type="SMART" id="SM00922"/>
    </source>
</evidence>
<dbReference type="GO" id="GO:0016836">
    <property type="term" value="F:hydro-lyase activity"/>
    <property type="evidence" value="ECO:0007669"/>
    <property type="project" value="TreeGrafter"/>
</dbReference>
<dbReference type="Gene3D" id="3.20.20.120">
    <property type="entry name" value="Enolase-like C-terminal domain"/>
    <property type="match status" value="1"/>
</dbReference>
<gene>
    <name evidence="5" type="ORF">METZ01_LOCUS447868</name>
</gene>
<dbReference type="CDD" id="cd03316">
    <property type="entry name" value="MR_like"/>
    <property type="match status" value="1"/>
</dbReference>
<dbReference type="InterPro" id="IPR036849">
    <property type="entry name" value="Enolase-like_C_sf"/>
</dbReference>
<dbReference type="GO" id="GO:0016052">
    <property type="term" value="P:carbohydrate catabolic process"/>
    <property type="evidence" value="ECO:0007669"/>
    <property type="project" value="TreeGrafter"/>
</dbReference>
<dbReference type="InterPro" id="IPR013342">
    <property type="entry name" value="Mandelate_racemase_C"/>
</dbReference>
<dbReference type="InterPro" id="IPR046945">
    <property type="entry name" value="RHMD-like"/>
</dbReference>
<dbReference type="Pfam" id="PF02746">
    <property type="entry name" value="MR_MLE_N"/>
    <property type="match status" value="1"/>
</dbReference>
<feature type="domain" description="Mandelate racemase/muconate lactonizing enzyme C-terminal" evidence="4">
    <location>
        <begin position="91"/>
        <end position="199"/>
    </location>
</feature>
<keyword evidence="3" id="KW-0460">Magnesium</keyword>
<dbReference type="InterPro" id="IPR029017">
    <property type="entry name" value="Enolase-like_N"/>
</dbReference>
<dbReference type="AlphaFoldDB" id="A0A382ZHL8"/>
<keyword evidence="2" id="KW-0479">Metal-binding</keyword>
<accession>A0A382ZHL8</accession>
<dbReference type="Pfam" id="PF13378">
    <property type="entry name" value="MR_MLE_C"/>
    <property type="match status" value="1"/>
</dbReference>
<evidence type="ECO:0000256" key="2">
    <source>
        <dbReference type="ARBA" id="ARBA00022723"/>
    </source>
</evidence>
<feature type="non-terminal residue" evidence="5">
    <location>
        <position position="257"/>
    </location>
</feature>
<dbReference type="SUPFAM" id="SSF54826">
    <property type="entry name" value="Enolase N-terminal domain-like"/>
    <property type="match status" value="1"/>
</dbReference>
<dbReference type="SUPFAM" id="SSF51604">
    <property type="entry name" value="Enolase C-terminal domain-like"/>
    <property type="match status" value="1"/>
</dbReference>
<protein>
    <recommendedName>
        <fullName evidence="4">Mandelate racemase/muconate lactonizing enzyme C-terminal domain-containing protein</fullName>
    </recommendedName>
</protein>
<name>A0A382ZHL8_9ZZZZ</name>
<dbReference type="PANTHER" id="PTHR13794:SF58">
    <property type="entry name" value="MITOCHONDRIAL ENOLASE SUPERFAMILY MEMBER 1"/>
    <property type="match status" value="1"/>
</dbReference>
<dbReference type="SFLD" id="SFLDS00001">
    <property type="entry name" value="Enolase"/>
    <property type="match status" value="1"/>
</dbReference>
<organism evidence="5">
    <name type="scientific">marine metagenome</name>
    <dbReference type="NCBI Taxonomy" id="408172"/>
    <lineage>
        <taxon>unclassified sequences</taxon>
        <taxon>metagenomes</taxon>
        <taxon>ecological metagenomes</taxon>
    </lineage>
</organism>
<evidence type="ECO:0000313" key="5">
    <source>
        <dbReference type="EMBL" id="SVD95014.1"/>
    </source>
</evidence>
<dbReference type="GO" id="GO:0000287">
    <property type="term" value="F:magnesium ion binding"/>
    <property type="evidence" value="ECO:0007669"/>
    <property type="project" value="TreeGrafter"/>
</dbReference>
<evidence type="ECO:0000256" key="1">
    <source>
        <dbReference type="ARBA" id="ARBA00001946"/>
    </source>
</evidence>
<dbReference type="Gene3D" id="3.30.390.10">
    <property type="entry name" value="Enolase-like, N-terminal domain"/>
    <property type="match status" value="1"/>
</dbReference>
<proteinExistence type="predicted"/>
<dbReference type="SMART" id="SM00922">
    <property type="entry name" value="MR_MLE"/>
    <property type="match status" value="1"/>
</dbReference>
<dbReference type="InterPro" id="IPR013341">
    <property type="entry name" value="Mandelate_racemase_N_dom"/>
</dbReference>
<dbReference type="EMBL" id="UINC01184002">
    <property type="protein sequence ID" value="SVD95014.1"/>
    <property type="molecule type" value="Genomic_DNA"/>
</dbReference>
<sequence>HTMGLGLKDMLIGEDPLDTERLWEKLYVGSCMNGRRGAVINAMGAIDMALWDIKGKAAGKPCWQLMGEPAQAAIEPYASLQPNGESYAEYKGSLVEWVLRAKELGFQAAKLEVTLSGPYNHSGLDESDDKVTETVAACREAVGVDFTLMVDVQYAWPDADTALATLRDWEALDIYFIETPLPVDDLKDMARLAEESPVDIASGEWLTTRHEFADLMDIGGVHVAQPDVGRVGGITEALRVCDMAAERGRRIVPHCWK</sequence>
<comment type="cofactor">
    <cofactor evidence="1">
        <name>Mg(2+)</name>
        <dbReference type="ChEBI" id="CHEBI:18420"/>
    </cofactor>
</comment>
<reference evidence="5" key="1">
    <citation type="submission" date="2018-05" db="EMBL/GenBank/DDBJ databases">
        <authorList>
            <person name="Lanie J.A."/>
            <person name="Ng W.-L."/>
            <person name="Kazmierczak K.M."/>
            <person name="Andrzejewski T.M."/>
            <person name="Davidsen T.M."/>
            <person name="Wayne K.J."/>
            <person name="Tettelin H."/>
            <person name="Glass J.I."/>
            <person name="Rusch D."/>
            <person name="Podicherti R."/>
            <person name="Tsui H.-C.T."/>
            <person name="Winkler M.E."/>
        </authorList>
    </citation>
    <scope>NUCLEOTIDE SEQUENCE</scope>
</reference>
<feature type="non-terminal residue" evidence="5">
    <location>
        <position position="1"/>
    </location>
</feature>
<dbReference type="PANTHER" id="PTHR13794">
    <property type="entry name" value="ENOLASE SUPERFAMILY, MANDELATE RACEMASE"/>
    <property type="match status" value="1"/>
</dbReference>